<dbReference type="EMBL" id="LT629973">
    <property type="protein sequence ID" value="SEH97299.1"/>
    <property type="molecule type" value="Genomic_DNA"/>
</dbReference>
<accession>A0A1H6M7K6</accession>
<proteinExistence type="predicted"/>
<keyword evidence="2" id="KW-1185">Reference proteome</keyword>
<evidence type="ECO:0000313" key="2">
    <source>
        <dbReference type="Proteomes" id="UP000176204"/>
    </source>
</evidence>
<gene>
    <name evidence="1" type="ORF">PYTT_2203</name>
</gene>
<reference evidence="2" key="1">
    <citation type="submission" date="2016-09" db="EMBL/GenBank/DDBJ databases">
        <authorList>
            <person name="Koehorst J."/>
        </authorList>
    </citation>
    <scope>NUCLEOTIDE SEQUENCE [LARGE SCALE GENOMIC DNA]</scope>
</reference>
<organism evidence="1 2">
    <name type="scientific">Akkermansia glycaniphila</name>
    <dbReference type="NCBI Taxonomy" id="1679444"/>
    <lineage>
        <taxon>Bacteria</taxon>
        <taxon>Pseudomonadati</taxon>
        <taxon>Verrucomicrobiota</taxon>
        <taxon>Verrucomicrobiia</taxon>
        <taxon>Verrucomicrobiales</taxon>
        <taxon>Akkermansiaceae</taxon>
        <taxon>Akkermansia</taxon>
    </lineage>
</organism>
<dbReference type="KEGG" id="agl:PYTT_2203"/>
<protein>
    <submittedName>
        <fullName evidence="1">Uncharacterized protein</fullName>
    </submittedName>
</protein>
<dbReference type="Proteomes" id="UP000176204">
    <property type="component" value="Chromosome I"/>
</dbReference>
<dbReference type="AlphaFoldDB" id="A0A1H6M7K6"/>
<evidence type="ECO:0000313" key="1">
    <source>
        <dbReference type="EMBL" id="SEH97299.1"/>
    </source>
</evidence>
<sequence>MPIKNTITQQPLSSAAQTRLYVYAYVLGRKLHLICAGDKQSQPRDNSYCKQYISQF</sequence>
<dbReference type="STRING" id="1679444.PYTT_2203"/>
<name>A0A1H6M7K6_9BACT</name>